<keyword evidence="1" id="KW-1133">Transmembrane helix</keyword>
<feature type="transmembrane region" description="Helical" evidence="1">
    <location>
        <begin position="199"/>
        <end position="216"/>
    </location>
</feature>
<dbReference type="Proteomes" id="UP000198382">
    <property type="component" value="Unassembled WGS sequence"/>
</dbReference>
<feature type="transmembrane region" description="Helical" evidence="1">
    <location>
        <begin position="133"/>
        <end position="155"/>
    </location>
</feature>
<dbReference type="EMBL" id="MUGV01000004">
    <property type="protein sequence ID" value="OXA82139.1"/>
    <property type="molecule type" value="Genomic_DNA"/>
</dbReference>
<keyword evidence="3" id="KW-1185">Reference proteome</keyword>
<name>A0ABX4BWI0_FLAFR</name>
<feature type="transmembrane region" description="Helical" evidence="1">
    <location>
        <begin position="75"/>
        <end position="94"/>
    </location>
</feature>
<feature type="transmembrane region" description="Helical" evidence="1">
    <location>
        <begin position="162"/>
        <end position="179"/>
    </location>
</feature>
<proteinExistence type="predicted"/>
<keyword evidence="1" id="KW-0812">Transmembrane</keyword>
<reference evidence="2 3" key="1">
    <citation type="submission" date="2016-11" db="EMBL/GenBank/DDBJ databases">
        <title>Whole genomes of Flavobacteriaceae.</title>
        <authorList>
            <person name="Stine C."/>
            <person name="Li C."/>
            <person name="Tadesse D."/>
        </authorList>
    </citation>
    <scope>NUCLEOTIDE SEQUENCE [LARGE SCALE GENOMIC DNA]</scope>
    <source>
        <strain evidence="2 3">DSM 15937</strain>
    </source>
</reference>
<comment type="caution">
    <text evidence="2">The sequence shown here is derived from an EMBL/GenBank/DDBJ whole genome shotgun (WGS) entry which is preliminary data.</text>
</comment>
<gene>
    <name evidence="2" type="ORF">B0A65_01925</name>
</gene>
<evidence type="ECO:0000313" key="3">
    <source>
        <dbReference type="Proteomes" id="UP000198382"/>
    </source>
</evidence>
<organism evidence="2 3">
    <name type="scientific">Flavobacterium frigidimaris</name>
    <dbReference type="NCBI Taxonomy" id="262320"/>
    <lineage>
        <taxon>Bacteria</taxon>
        <taxon>Pseudomonadati</taxon>
        <taxon>Bacteroidota</taxon>
        <taxon>Flavobacteriia</taxon>
        <taxon>Flavobacteriales</taxon>
        <taxon>Flavobacteriaceae</taxon>
        <taxon>Flavobacterium</taxon>
    </lineage>
</organism>
<accession>A0ABX4BWI0</accession>
<evidence type="ECO:0000313" key="2">
    <source>
        <dbReference type="EMBL" id="OXA82139.1"/>
    </source>
</evidence>
<keyword evidence="1" id="KW-0472">Membrane</keyword>
<feature type="transmembrane region" description="Helical" evidence="1">
    <location>
        <begin position="5"/>
        <end position="23"/>
    </location>
</feature>
<evidence type="ECO:0008006" key="4">
    <source>
        <dbReference type="Google" id="ProtNLM"/>
    </source>
</evidence>
<protein>
    <recommendedName>
        <fullName evidence="4">Exosortase/archaeosortase family protein</fullName>
    </recommendedName>
</protein>
<evidence type="ECO:0000256" key="1">
    <source>
        <dbReference type="SAM" id="Phobius"/>
    </source>
</evidence>
<feature type="transmembrane region" description="Helical" evidence="1">
    <location>
        <begin position="43"/>
        <end position="63"/>
    </location>
</feature>
<sequence length="223" mass="25724">MKTGAAAVAIIYILVQTFQWWVFEKVPDTGNTINDFLSGGNNLNIYRSWLMLLSMFGLLYLFFTICFEDFTQNKGWRILAFSGFFIFCFLELFIRSIELFFVQGYLVDTYATANTEDRAIIIKTVISIQQLWWALYFPLGLSQLLASSILAGLYLKSTGIDRLIKVIFIINGCRLFIRMLDSYLHIDILGISTLLNDELYLPLVIIMFGLKAIWLVKKARLIM</sequence>